<evidence type="ECO:0000313" key="3">
    <source>
        <dbReference type="EMBL" id="UZW76607.1"/>
    </source>
</evidence>
<evidence type="ECO:0000259" key="2">
    <source>
        <dbReference type="Pfam" id="PF04151"/>
    </source>
</evidence>
<dbReference type="Pfam" id="PF04151">
    <property type="entry name" value="PPC"/>
    <property type="match status" value="1"/>
</dbReference>
<dbReference type="SUPFAM" id="SSF89260">
    <property type="entry name" value="Collagen-binding domain"/>
    <property type="match status" value="1"/>
</dbReference>
<dbReference type="AlphaFoldDB" id="A0A9E8HM22"/>
<accession>A0A9E8HM22</accession>
<sequence>MTMNGLKVVVVGMLIATLTACGGSGNGGEIIYSDTAAEQGEQTVVGRTALELQQEITHFMTADPEGNLDKYYFKSEKDQTVSLRITLIESPNKGILSHLQSNIETSTGRKISSMVIPHNNTGLVDVYLEKDESLMVDLSRFGVFVYEYYEYSIELLPATGNGLIQDDEHFEPNNTTATAYPISSRGILQSELLLGSVDQYDVYRVDLEAGVNYTVSLTNHQGNGRSAVGGLRLEVTDKNQTPLVSMVDFRQYEAGHYVVTPTQTGQYFIRVSSPVNSISNNDYFKYDLALWPEHQQLDTLFNHQTLEPNDTAPLAVPINLGEQVTSELERGPNDFIDNYTLPLVAGGQYQLSVSAIDGPARSLLANLRVVVINKNETQILMEERLINKGETLNYVLAPLHDTEAVVRLYYTPTSGHQVDYYKYQLSIEQQ</sequence>
<dbReference type="KEGG" id="asem:NNL22_08500"/>
<evidence type="ECO:0000256" key="1">
    <source>
        <dbReference type="SAM" id="SignalP"/>
    </source>
</evidence>
<dbReference type="Proteomes" id="UP001164472">
    <property type="component" value="Chromosome"/>
</dbReference>
<gene>
    <name evidence="3" type="ORF">NNL22_08500</name>
</gene>
<feature type="domain" description="Peptidase C-terminal archaeal/bacterial" evidence="2">
    <location>
        <begin position="200"/>
        <end position="273"/>
    </location>
</feature>
<keyword evidence="4" id="KW-1185">Reference proteome</keyword>
<dbReference type="RefSeq" id="WP_251812769.1">
    <property type="nucleotide sequence ID" value="NZ_CP101527.1"/>
</dbReference>
<keyword evidence="1" id="KW-0732">Signal</keyword>
<protein>
    <submittedName>
        <fullName evidence="3">Pre-peptidase C-terminal domain-containing protein</fullName>
    </submittedName>
</protein>
<reference evidence="3" key="1">
    <citation type="submission" date="2022-07" db="EMBL/GenBank/DDBJ databases">
        <title>Alkalimarinus sp. nov., isolated from gut of a Alitta virens.</title>
        <authorList>
            <person name="Yang A.I."/>
            <person name="Shin N.-R."/>
        </authorList>
    </citation>
    <scope>NUCLEOTIDE SEQUENCE</scope>
    <source>
        <strain evidence="3">FA028</strain>
    </source>
</reference>
<dbReference type="InterPro" id="IPR007280">
    <property type="entry name" value="Peptidase_C_arc/bac"/>
</dbReference>
<dbReference type="EMBL" id="CP101527">
    <property type="protein sequence ID" value="UZW76607.1"/>
    <property type="molecule type" value="Genomic_DNA"/>
</dbReference>
<feature type="signal peptide" evidence="1">
    <location>
        <begin position="1"/>
        <end position="22"/>
    </location>
</feature>
<evidence type="ECO:0000313" key="4">
    <source>
        <dbReference type="Proteomes" id="UP001164472"/>
    </source>
</evidence>
<feature type="chain" id="PRO_5039218629" evidence="1">
    <location>
        <begin position="23"/>
        <end position="430"/>
    </location>
</feature>
<dbReference type="PROSITE" id="PS51257">
    <property type="entry name" value="PROKAR_LIPOPROTEIN"/>
    <property type="match status" value="1"/>
</dbReference>
<dbReference type="Gene3D" id="2.60.120.380">
    <property type="match status" value="2"/>
</dbReference>
<proteinExistence type="predicted"/>
<organism evidence="3 4">
    <name type="scientific">Alkalimarinus sediminis</name>
    <dbReference type="NCBI Taxonomy" id="1632866"/>
    <lineage>
        <taxon>Bacteria</taxon>
        <taxon>Pseudomonadati</taxon>
        <taxon>Pseudomonadota</taxon>
        <taxon>Gammaproteobacteria</taxon>
        <taxon>Alteromonadales</taxon>
        <taxon>Alteromonadaceae</taxon>
        <taxon>Alkalimarinus</taxon>
    </lineage>
</organism>
<name>A0A9E8HM22_9ALTE</name>